<keyword evidence="5" id="KW-0678">Repressor</keyword>
<accession>A0A0D2ABF8</accession>
<dbReference type="Pfam" id="PF09497">
    <property type="entry name" value="Med12"/>
    <property type="match status" value="1"/>
</dbReference>
<feature type="domain" description="Mediator complex subunit Med12" evidence="13">
    <location>
        <begin position="211"/>
        <end position="274"/>
    </location>
</feature>
<feature type="region of interest" description="Disordered" evidence="12">
    <location>
        <begin position="1"/>
        <end position="76"/>
    </location>
</feature>
<protein>
    <recommendedName>
        <fullName evidence="4">Mediator of RNA polymerase II transcription subunit 12</fullName>
    </recommendedName>
    <alternativeName>
        <fullName evidence="11">Mediator complex subunit 12</fullName>
    </alternativeName>
</protein>
<sequence length="1474" mass="163809">MLQQSSQHRGGGGAHVRVHSNASSRASSTADDARRSGLKSDLDGLRTPYGSDGGPADVDARSEMSAGSAESSVQQVATCTIPPVGFPPRPAQYARNRNALPWPSDAGGDGASGVDGRAQNFEPPLVSLVYPNGKSADYNPWTGNGPEDTLSEQTVKSGFLNKPTITNESNTARPSIWNPLKHKSGLQTLSSLFVAILEKRQGSGRLTATSTFKPPPRVSLTNTKREAWLSDLANPACALRRFNRTIPYGINGKGLLEQCLAKEIPTARAIWLAKCIGANELRTLKRKGVTGALGISAEQKWVREWTMHVEQFIDATISSRSDQSWRVKMQYVVRLTYHLYVEQLLDQDHFLDWIMSSFEGSSVERLPLWLVHVQLYWRFLTSTRKRGRRLAEAVCNSLHQIEADEENADLLAPISQRLRLLLGTLASSHAGCLIIPKSWTRFEPLVRSMTLRADLASAVASIIERNNRLAKPLWEQNPRSTVSPKRRAFEILDKADADASIPEVCSKLYGALSSPEDVVKLVLEWCSSAYRQGSHRVYLASRILRRYALIGVDIEGYILTFIMDPPSNANIDVHNVIKVVAELVRAKSFAVLKVLRAVIARGAMSDSEHSPQSASRLRELVRGIPTVGLPQHVGDLQRNLLREANEPGLSKLQPVAILKERVEEAIFGRSEDKWSEKEEKLLHGLSIAERFELSAFVRNEYSRLTKAYVETGSSLPGSTRPYLTANMFESARYLLETVEDFPILADVIGICLRQCHHDILVAAIDTIRSHIGNFAAIGALRPLVLSAVERYHIFRNEMPLEKGYLSSLLNLLTSVKSELALIQQVTYDLARCDQRNALAICSPASDNALDLVASSSLESEEEIDRILSSGTTMDEQSITRVFQRITTHLTTPLKARVKAQWFPRLRAFDESTFDTLLSEWVTRLLQSMTEDICCKVLTMLLGSGALSFERLSQIERKIREQSVLSTEANCKLSIVVVSVLLLPGNMNKLEDFNVNYKFRLNQKDFTKKHVDTVLQHLAIALSNLDHDSTYPCIDTLEKVLRNDAVKEFLLGCAIDHKRQLQEHVMNRTLTQRGSALLKDIIEELLNHQGQISASLSSQEKIPQLVKMVGELSLPLCQLEMQLLLNNGIRASEGSTEIATSLFEAIMRSPDSERPPWLDLMDGLDPALLVRLRAIAEMQVLKIVNDCCTRIKGEGNDVDHFQLLRIRTLLRRLLYIVDSTVSTQVVPQSVPQTAQGDVDSPVQDRFGMIRELLAKYFAGDVDSRPLSRMASDLSCCLLNALLHLLVVRKLTSESSKSSPADVASLLPILFSVFTHAALSSSRSTTEFLYDTTAYISDELTDEYRNVLIRSEIPKYPNERRVSFILAPPPSVDAWLGLVTTRQQPQTPSTPTTTTIQQAPPARFGAQQGSPRLPLQIPRPPTPQRQSTTATAQPQKSFNAPVPFHLRRWELLPDPGSSTTANDTSISLSLMGARRV</sequence>
<dbReference type="InterPro" id="IPR057344">
    <property type="entry name" value="ARM_SRB8"/>
</dbReference>
<gene>
    <name evidence="14" type="ORF">PV09_04946</name>
</gene>
<dbReference type="SMART" id="SM01281">
    <property type="entry name" value="Med12"/>
    <property type="match status" value="1"/>
</dbReference>
<dbReference type="EMBL" id="KN847542">
    <property type="protein sequence ID" value="KIW04138.1"/>
    <property type="molecule type" value="Genomic_DNA"/>
</dbReference>
<evidence type="ECO:0000256" key="10">
    <source>
        <dbReference type="ARBA" id="ARBA00025661"/>
    </source>
</evidence>
<keyword evidence="8" id="KW-0804">Transcription</keyword>
<evidence type="ECO:0000256" key="11">
    <source>
        <dbReference type="ARBA" id="ARBA00032010"/>
    </source>
</evidence>
<organism evidence="14 15">
    <name type="scientific">Verruconis gallopava</name>
    <dbReference type="NCBI Taxonomy" id="253628"/>
    <lineage>
        <taxon>Eukaryota</taxon>
        <taxon>Fungi</taxon>
        <taxon>Dikarya</taxon>
        <taxon>Ascomycota</taxon>
        <taxon>Pezizomycotina</taxon>
        <taxon>Dothideomycetes</taxon>
        <taxon>Pleosporomycetidae</taxon>
        <taxon>Venturiales</taxon>
        <taxon>Sympoventuriaceae</taxon>
        <taxon>Verruconis</taxon>
    </lineage>
</organism>
<keyword evidence="15" id="KW-1185">Reference proteome</keyword>
<feature type="compositionally biased region" description="Basic and acidic residues" evidence="12">
    <location>
        <begin position="31"/>
        <end position="44"/>
    </location>
</feature>
<feature type="compositionally biased region" description="Low complexity" evidence="12">
    <location>
        <begin position="1422"/>
        <end position="1433"/>
    </location>
</feature>
<dbReference type="VEuPathDB" id="FungiDB:PV09_04946"/>
<name>A0A0D2ABF8_9PEZI</name>
<evidence type="ECO:0000256" key="12">
    <source>
        <dbReference type="SAM" id="MobiDB-lite"/>
    </source>
</evidence>
<dbReference type="OrthoDB" id="20828at2759"/>
<comment type="function">
    <text evidence="10">Component of the SRB8-11 complex. The SRB8-11 complex is a regulatory module of the Mediator complex which is itself involved in regulation of basal and activated RNA polymerase II-dependent transcription. The SRB8-11 complex may be involved in the transcriptional repression of a subset of genes regulated by Mediator. It may inhibit the association of the Mediator complex with RNA polymerase II to form the holoenzyme complex.</text>
</comment>
<evidence type="ECO:0000313" key="14">
    <source>
        <dbReference type="EMBL" id="KIW04138.1"/>
    </source>
</evidence>
<proteinExistence type="inferred from homology"/>
<dbReference type="PANTHER" id="PTHR46567">
    <property type="entry name" value="MEDIATOR OF RNA POLYMERASE II TRANSCRIPTION SUBUNIT 12"/>
    <property type="match status" value="1"/>
</dbReference>
<dbReference type="RefSeq" id="XP_016214007.1">
    <property type="nucleotide sequence ID" value="XM_016358389.1"/>
</dbReference>
<dbReference type="InterPro" id="IPR019035">
    <property type="entry name" value="Mediator_Med12"/>
</dbReference>
<evidence type="ECO:0000256" key="9">
    <source>
        <dbReference type="ARBA" id="ARBA00023242"/>
    </source>
</evidence>
<dbReference type="STRING" id="253628.A0A0D2ABF8"/>
<dbReference type="GO" id="GO:0016592">
    <property type="term" value="C:mediator complex"/>
    <property type="evidence" value="ECO:0007669"/>
    <property type="project" value="InterPro"/>
</dbReference>
<keyword evidence="6" id="KW-0805">Transcription regulation</keyword>
<evidence type="ECO:0000256" key="5">
    <source>
        <dbReference type="ARBA" id="ARBA00022491"/>
    </source>
</evidence>
<dbReference type="HOGENOM" id="CLU_002034_1_0_1"/>
<keyword evidence="7" id="KW-0010">Activator</keyword>
<keyword evidence="9" id="KW-0539">Nucleus</keyword>
<dbReference type="GeneID" id="27312919"/>
<dbReference type="Proteomes" id="UP000053259">
    <property type="component" value="Unassembled WGS sequence"/>
</dbReference>
<dbReference type="GO" id="GO:0003712">
    <property type="term" value="F:transcription coregulator activity"/>
    <property type="evidence" value="ECO:0007669"/>
    <property type="project" value="InterPro"/>
</dbReference>
<evidence type="ECO:0000259" key="13">
    <source>
        <dbReference type="SMART" id="SM01281"/>
    </source>
</evidence>
<evidence type="ECO:0000256" key="1">
    <source>
        <dbReference type="ARBA" id="ARBA00004123"/>
    </source>
</evidence>
<comment type="subunit">
    <text evidence="3">Component of the SRB8-11 complex, which itself associates with the Mediator complex.</text>
</comment>
<comment type="subcellular location">
    <subcellularLocation>
        <location evidence="1">Nucleus</location>
    </subcellularLocation>
</comment>
<dbReference type="GO" id="GO:0006357">
    <property type="term" value="P:regulation of transcription by RNA polymerase II"/>
    <property type="evidence" value="ECO:0007669"/>
    <property type="project" value="InterPro"/>
</dbReference>
<feature type="compositionally biased region" description="Low complexity" evidence="12">
    <location>
        <begin position="1380"/>
        <end position="1399"/>
    </location>
</feature>
<evidence type="ECO:0000256" key="6">
    <source>
        <dbReference type="ARBA" id="ARBA00023015"/>
    </source>
</evidence>
<dbReference type="Pfam" id="PF25326">
    <property type="entry name" value="ARM_SRB8"/>
    <property type="match status" value="1"/>
</dbReference>
<evidence type="ECO:0000313" key="15">
    <source>
        <dbReference type="Proteomes" id="UP000053259"/>
    </source>
</evidence>
<reference evidence="14 15" key="1">
    <citation type="submission" date="2015-01" db="EMBL/GenBank/DDBJ databases">
        <title>The Genome Sequence of Ochroconis gallopava CBS43764.</title>
        <authorList>
            <consortium name="The Broad Institute Genomics Platform"/>
            <person name="Cuomo C."/>
            <person name="de Hoog S."/>
            <person name="Gorbushina A."/>
            <person name="Stielow B."/>
            <person name="Teixiera M."/>
            <person name="Abouelleil A."/>
            <person name="Chapman S.B."/>
            <person name="Priest M."/>
            <person name="Young S.K."/>
            <person name="Wortman J."/>
            <person name="Nusbaum C."/>
            <person name="Birren B."/>
        </authorList>
    </citation>
    <scope>NUCLEOTIDE SEQUENCE [LARGE SCALE GENOMIC DNA]</scope>
    <source>
        <strain evidence="14 15">CBS 43764</strain>
    </source>
</reference>
<dbReference type="PANTHER" id="PTHR46567:SF1">
    <property type="entry name" value="MEDIATOR OF RNA POLYMERASE II TRANSCRIPTION SUBUNIT 12"/>
    <property type="match status" value="1"/>
</dbReference>
<evidence type="ECO:0000256" key="7">
    <source>
        <dbReference type="ARBA" id="ARBA00023159"/>
    </source>
</evidence>
<feature type="compositionally biased region" description="Low complexity" evidence="12">
    <location>
        <begin position="20"/>
        <end position="30"/>
    </location>
</feature>
<evidence type="ECO:0000256" key="8">
    <source>
        <dbReference type="ARBA" id="ARBA00023163"/>
    </source>
</evidence>
<evidence type="ECO:0000256" key="2">
    <source>
        <dbReference type="ARBA" id="ARBA00010289"/>
    </source>
</evidence>
<comment type="similarity">
    <text evidence="2">Belongs to the Mediator complex subunit 12 family.</text>
</comment>
<evidence type="ECO:0000256" key="4">
    <source>
        <dbReference type="ARBA" id="ARBA00019622"/>
    </source>
</evidence>
<evidence type="ECO:0000256" key="3">
    <source>
        <dbReference type="ARBA" id="ARBA00011629"/>
    </source>
</evidence>
<dbReference type="InParanoid" id="A0A0D2ABF8"/>
<feature type="region of interest" description="Disordered" evidence="12">
    <location>
        <begin position="1380"/>
        <end position="1438"/>
    </location>
</feature>